<dbReference type="AlphaFoldDB" id="A0A1Y1S2W3"/>
<dbReference type="GO" id="GO:0004637">
    <property type="term" value="F:phosphoribosylamine-glycine ligase activity"/>
    <property type="evidence" value="ECO:0007669"/>
    <property type="project" value="UniProtKB-UniRule"/>
</dbReference>
<dbReference type="PROSITE" id="PS50975">
    <property type="entry name" value="ATP_GRASP"/>
    <property type="match status" value="1"/>
</dbReference>
<dbReference type="Pfam" id="PF02843">
    <property type="entry name" value="GARS_C"/>
    <property type="match status" value="1"/>
</dbReference>
<dbReference type="SUPFAM" id="SSF51246">
    <property type="entry name" value="Rudiment single hybrid motif"/>
    <property type="match status" value="1"/>
</dbReference>
<keyword evidence="7 12" id="KW-0658">Purine biosynthesis</keyword>
<dbReference type="SMART" id="SM01209">
    <property type="entry name" value="GARS_A"/>
    <property type="match status" value="1"/>
</dbReference>
<dbReference type="Gene3D" id="3.30.1490.20">
    <property type="entry name" value="ATP-grasp fold, A domain"/>
    <property type="match status" value="1"/>
</dbReference>
<dbReference type="EC" id="6.3.4.13" evidence="4 12"/>
<evidence type="ECO:0000256" key="5">
    <source>
        <dbReference type="ARBA" id="ARBA00022598"/>
    </source>
</evidence>
<comment type="similarity">
    <text evidence="9 12">Belongs to the GARS family.</text>
</comment>
<evidence type="ECO:0000259" key="14">
    <source>
        <dbReference type="PROSITE" id="PS50975"/>
    </source>
</evidence>
<evidence type="ECO:0000313" key="16">
    <source>
        <dbReference type="Proteomes" id="UP000192343"/>
    </source>
</evidence>
<dbReference type="InterPro" id="IPR013815">
    <property type="entry name" value="ATP_grasp_subdomain_1"/>
</dbReference>
<comment type="pathway">
    <text evidence="3 12">Purine metabolism; IMP biosynthesis via de novo pathway; N(1)-(5-phospho-D-ribosyl)glycinamide from 5-phospho-alpha-D-ribose 1-diphosphate: step 2/2.</text>
</comment>
<dbReference type="InterPro" id="IPR011054">
    <property type="entry name" value="Rudment_hybrid_motif"/>
</dbReference>
<evidence type="ECO:0000256" key="11">
    <source>
        <dbReference type="ARBA" id="ARBA00042864"/>
    </source>
</evidence>
<gene>
    <name evidence="12" type="primary">purD</name>
    <name evidence="15" type="ORF">B4O97_00430</name>
</gene>
<dbReference type="Pfam" id="PF01071">
    <property type="entry name" value="GARS_A"/>
    <property type="match status" value="1"/>
</dbReference>
<dbReference type="Gene3D" id="3.30.470.20">
    <property type="entry name" value="ATP-grasp fold, B domain"/>
    <property type="match status" value="1"/>
</dbReference>
<evidence type="ECO:0000256" key="8">
    <source>
        <dbReference type="ARBA" id="ARBA00022840"/>
    </source>
</evidence>
<dbReference type="InterPro" id="IPR020560">
    <property type="entry name" value="PRibGlycinamide_synth_C-dom"/>
</dbReference>
<evidence type="ECO:0000256" key="9">
    <source>
        <dbReference type="ARBA" id="ARBA00038345"/>
    </source>
</evidence>
<dbReference type="InterPro" id="IPR020559">
    <property type="entry name" value="PRibGlycinamide_synth_CS"/>
</dbReference>
<keyword evidence="5 12" id="KW-0436">Ligase</keyword>
<comment type="cofactor">
    <cofactor evidence="2">
        <name>Mg(2+)</name>
        <dbReference type="ChEBI" id="CHEBI:18420"/>
    </cofactor>
</comment>
<comment type="cofactor">
    <cofactor evidence="1">
        <name>Mn(2+)</name>
        <dbReference type="ChEBI" id="CHEBI:29035"/>
    </cofactor>
</comment>
<comment type="catalytic activity">
    <reaction evidence="12">
        <text>5-phospho-beta-D-ribosylamine + glycine + ATP = N(1)-(5-phospho-beta-D-ribosyl)glycinamide + ADP + phosphate + H(+)</text>
        <dbReference type="Rhea" id="RHEA:17453"/>
        <dbReference type="ChEBI" id="CHEBI:15378"/>
        <dbReference type="ChEBI" id="CHEBI:30616"/>
        <dbReference type="ChEBI" id="CHEBI:43474"/>
        <dbReference type="ChEBI" id="CHEBI:57305"/>
        <dbReference type="ChEBI" id="CHEBI:58681"/>
        <dbReference type="ChEBI" id="CHEBI:143788"/>
        <dbReference type="ChEBI" id="CHEBI:456216"/>
        <dbReference type="EC" id="6.3.4.13"/>
    </reaction>
</comment>
<evidence type="ECO:0000256" key="10">
    <source>
        <dbReference type="ARBA" id="ARBA00042242"/>
    </source>
</evidence>
<evidence type="ECO:0000256" key="1">
    <source>
        <dbReference type="ARBA" id="ARBA00001936"/>
    </source>
</evidence>
<dbReference type="InterPro" id="IPR000115">
    <property type="entry name" value="PRibGlycinamide_synth"/>
</dbReference>
<name>A0A1Y1S2W3_9SPIO</name>
<dbReference type="HAMAP" id="MF_00138">
    <property type="entry name" value="GARS"/>
    <property type="match status" value="1"/>
</dbReference>
<dbReference type="SUPFAM" id="SSF56059">
    <property type="entry name" value="Glutathione synthetase ATP-binding domain-like"/>
    <property type="match status" value="1"/>
</dbReference>
<dbReference type="InterPro" id="IPR016185">
    <property type="entry name" value="PreATP-grasp_dom_sf"/>
</dbReference>
<dbReference type="STRING" id="1963862.B4O97_00430"/>
<dbReference type="GO" id="GO:0046872">
    <property type="term" value="F:metal ion binding"/>
    <property type="evidence" value="ECO:0007669"/>
    <property type="project" value="InterPro"/>
</dbReference>
<evidence type="ECO:0000256" key="4">
    <source>
        <dbReference type="ARBA" id="ARBA00013255"/>
    </source>
</evidence>
<comment type="caution">
    <text evidence="15">The sequence shown here is derived from an EMBL/GenBank/DDBJ whole genome shotgun (WGS) entry which is preliminary data.</text>
</comment>
<reference evidence="15 16" key="1">
    <citation type="submission" date="2017-03" db="EMBL/GenBank/DDBJ databases">
        <title>Draft Genome sequence of Marispirochaeta sp. strain JC444.</title>
        <authorList>
            <person name="Shivani Y."/>
            <person name="Subhash Y."/>
            <person name="Sasikala C."/>
            <person name="Ramana C."/>
        </authorList>
    </citation>
    <scope>NUCLEOTIDE SEQUENCE [LARGE SCALE GENOMIC DNA]</scope>
    <source>
        <strain evidence="15 16">JC444</strain>
    </source>
</reference>
<keyword evidence="6 13" id="KW-0547">Nucleotide-binding</keyword>
<dbReference type="Gene3D" id="3.90.600.10">
    <property type="entry name" value="Phosphoribosylglycinamide synthetase, C-terminal domain"/>
    <property type="match status" value="1"/>
</dbReference>
<evidence type="ECO:0000256" key="6">
    <source>
        <dbReference type="ARBA" id="ARBA00022741"/>
    </source>
</evidence>
<dbReference type="PANTHER" id="PTHR43472">
    <property type="entry name" value="PHOSPHORIBOSYLAMINE--GLYCINE LIGASE"/>
    <property type="match status" value="1"/>
</dbReference>
<dbReference type="SUPFAM" id="SSF52440">
    <property type="entry name" value="PreATP-grasp domain"/>
    <property type="match status" value="1"/>
</dbReference>
<evidence type="ECO:0000256" key="12">
    <source>
        <dbReference type="HAMAP-Rule" id="MF_00138"/>
    </source>
</evidence>
<keyword evidence="8 13" id="KW-0067">ATP-binding</keyword>
<evidence type="ECO:0000256" key="13">
    <source>
        <dbReference type="PROSITE-ProRule" id="PRU00409"/>
    </source>
</evidence>
<evidence type="ECO:0000256" key="2">
    <source>
        <dbReference type="ARBA" id="ARBA00001946"/>
    </source>
</evidence>
<organism evidence="15 16">
    <name type="scientific">Marispirochaeta aestuarii</name>
    <dbReference type="NCBI Taxonomy" id="1963862"/>
    <lineage>
        <taxon>Bacteria</taxon>
        <taxon>Pseudomonadati</taxon>
        <taxon>Spirochaetota</taxon>
        <taxon>Spirochaetia</taxon>
        <taxon>Spirochaetales</taxon>
        <taxon>Spirochaetaceae</taxon>
        <taxon>Marispirochaeta</taxon>
    </lineage>
</organism>
<dbReference type="UniPathway" id="UPA00074">
    <property type="reaction ID" value="UER00125"/>
</dbReference>
<dbReference type="PROSITE" id="PS00184">
    <property type="entry name" value="GARS"/>
    <property type="match status" value="1"/>
</dbReference>
<evidence type="ECO:0000313" key="15">
    <source>
        <dbReference type="EMBL" id="ORC38257.1"/>
    </source>
</evidence>
<dbReference type="GO" id="GO:0009113">
    <property type="term" value="P:purine nucleobase biosynthetic process"/>
    <property type="evidence" value="ECO:0007669"/>
    <property type="project" value="InterPro"/>
</dbReference>
<keyword evidence="16" id="KW-1185">Reference proteome</keyword>
<evidence type="ECO:0000256" key="7">
    <source>
        <dbReference type="ARBA" id="ARBA00022755"/>
    </source>
</evidence>
<dbReference type="InterPro" id="IPR011761">
    <property type="entry name" value="ATP-grasp"/>
</dbReference>
<dbReference type="NCBIfam" id="TIGR00877">
    <property type="entry name" value="purD"/>
    <property type="match status" value="1"/>
</dbReference>
<dbReference type="GO" id="GO:0005524">
    <property type="term" value="F:ATP binding"/>
    <property type="evidence" value="ECO:0007669"/>
    <property type="project" value="UniProtKB-UniRule"/>
</dbReference>
<protein>
    <recommendedName>
        <fullName evidence="4 12">Phosphoribosylamine--glycine ligase</fullName>
        <ecNumber evidence="4 12">6.3.4.13</ecNumber>
    </recommendedName>
    <alternativeName>
        <fullName evidence="12">GARS</fullName>
    </alternativeName>
    <alternativeName>
        <fullName evidence="10 12">Glycinamide ribonucleotide synthetase</fullName>
    </alternativeName>
    <alternativeName>
        <fullName evidence="11 12">Phosphoribosylglycinamide synthetase</fullName>
    </alternativeName>
</protein>
<dbReference type="InterPro" id="IPR020561">
    <property type="entry name" value="PRibGlycinamid_synth_ATP-grasp"/>
</dbReference>
<dbReference type="EMBL" id="MWQY01000001">
    <property type="protein sequence ID" value="ORC38257.1"/>
    <property type="molecule type" value="Genomic_DNA"/>
</dbReference>
<dbReference type="Proteomes" id="UP000192343">
    <property type="component" value="Unassembled WGS sequence"/>
</dbReference>
<accession>A0A1Y1S2W3</accession>
<evidence type="ECO:0000256" key="3">
    <source>
        <dbReference type="ARBA" id="ARBA00005174"/>
    </source>
</evidence>
<dbReference type="Pfam" id="PF02844">
    <property type="entry name" value="GARS_N"/>
    <property type="match status" value="1"/>
</dbReference>
<dbReference type="SMART" id="SM01210">
    <property type="entry name" value="GARS_C"/>
    <property type="match status" value="1"/>
</dbReference>
<dbReference type="InterPro" id="IPR037123">
    <property type="entry name" value="PRibGlycinamide_synth_C_sf"/>
</dbReference>
<dbReference type="GO" id="GO:0006189">
    <property type="term" value="P:'de novo' IMP biosynthetic process"/>
    <property type="evidence" value="ECO:0007669"/>
    <property type="project" value="UniProtKB-UniRule"/>
</dbReference>
<dbReference type="InterPro" id="IPR020562">
    <property type="entry name" value="PRibGlycinamide_synth_N"/>
</dbReference>
<dbReference type="Gene3D" id="3.40.50.20">
    <property type="match status" value="1"/>
</dbReference>
<proteinExistence type="inferred from homology"/>
<feature type="domain" description="ATP-grasp" evidence="14">
    <location>
        <begin position="118"/>
        <end position="317"/>
    </location>
</feature>
<dbReference type="PANTHER" id="PTHR43472:SF1">
    <property type="entry name" value="PHOSPHORIBOSYLAMINE--GLYCINE LIGASE, CHLOROPLASTIC"/>
    <property type="match status" value="1"/>
</dbReference>
<sequence>MTHTTTRSVCLKVLIVGSGAREHALAWKFSTSKRISALYITPGNAGTDELGENLPDVDPADPAAITEAAVNRKVSHVVIGPEVPLAAGVADSLKNAGIAVIGPEKASAQLEASKQFSKNFMLRNKVPTAASVTIDSPKQLAGELAGRSGKVVLKKSGLAAGKGVLESDNTEELQSFGEEVLKEDSLIMEEFLTGFEVSIFALLDGRNYILLPPCADFKKAGIDDSGPNTGGMGAICPVPTVSNGLLARIEKDVVEPTIKGLVKENLMYTGVLYFGLMITESGPKLLEYNVRFGDPEAQVLLPLIESDIGNLIDAMAQGKLEDFPLRISEKSALGVVVASGGYPGPYKKGVRVDNLPKDNGKDCVLFHASTTLSPEGQILTGGGRCFTVVGLGSSPLSARAKAYSVVPEVQFKDSWYRPDIGKKFFTEN</sequence>